<dbReference type="InterPro" id="IPR030394">
    <property type="entry name" value="G_HFLX_dom"/>
</dbReference>
<dbReference type="GO" id="GO:0046872">
    <property type="term" value="F:metal ion binding"/>
    <property type="evidence" value="ECO:0007669"/>
    <property type="project" value="UniProtKB-KW"/>
</dbReference>
<evidence type="ECO:0000256" key="5">
    <source>
        <dbReference type="SAM" id="Coils"/>
    </source>
</evidence>
<proteinExistence type="predicted"/>
<dbReference type="InterPro" id="IPR032305">
    <property type="entry name" value="GTP-bd_M"/>
</dbReference>
<feature type="coiled-coil region" evidence="5">
    <location>
        <begin position="93"/>
        <end position="120"/>
    </location>
</feature>
<dbReference type="PANTHER" id="PTHR10229">
    <property type="entry name" value="GTP-BINDING PROTEIN HFLX"/>
    <property type="match status" value="1"/>
</dbReference>
<evidence type="ECO:0000256" key="2">
    <source>
        <dbReference type="ARBA" id="ARBA00022741"/>
    </source>
</evidence>
<reference evidence="7" key="1">
    <citation type="submission" date="2018-05" db="EMBL/GenBank/DDBJ databases">
        <authorList>
            <person name="Lanie J.A."/>
            <person name="Ng W.-L."/>
            <person name="Kazmierczak K.M."/>
            <person name="Andrzejewski T.M."/>
            <person name="Davidsen T.M."/>
            <person name="Wayne K.J."/>
            <person name="Tettelin H."/>
            <person name="Glass J.I."/>
            <person name="Rusch D."/>
            <person name="Podicherti R."/>
            <person name="Tsui H.-C.T."/>
            <person name="Winkler M.E."/>
        </authorList>
    </citation>
    <scope>NUCLEOTIDE SEQUENCE</scope>
</reference>
<dbReference type="InterPro" id="IPR016496">
    <property type="entry name" value="GTPase_HflX"/>
</dbReference>
<dbReference type="Gene3D" id="3.40.50.11060">
    <property type="entry name" value="GTPase HflX, N-terminal domain"/>
    <property type="match status" value="1"/>
</dbReference>
<dbReference type="PRINTS" id="PR00326">
    <property type="entry name" value="GTP1OBG"/>
</dbReference>
<organism evidence="7">
    <name type="scientific">marine metagenome</name>
    <dbReference type="NCBI Taxonomy" id="408172"/>
    <lineage>
        <taxon>unclassified sequences</taxon>
        <taxon>metagenomes</taxon>
        <taxon>ecological metagenomes</taxon>
    </lineage>
</organism>
<dbReference type="SUPFAM" id="SSF52540">
    <property type="entry name" value="P-loop containing nucleoside triphosphate hydrolases"/>
    <property type="match status" value="1"/>
</dbReference>
<gene>
    <name evidence="7" type="ORF">METZ01_LOCUS472577</name>
</gene>
<dbReference type="GO" id="GO:0005737">
    <property type="term" value="C:cytoplasm"/>
    <property type="evidence" value="ECO:0007669"/>
    <property type="project" value="TreeGrafter"/>
</dbReference>
<feature type="domain" description="Hflx-type G" evidence="6">
    <location>
        <begin position="126"/>
        <end position="245"/>
    </location>
</feature>
<evidence type="ECO:0000259" key="6">
    <source>
        <dbReference type="PROSITE" id="PS51705"/>
    </source>
</evidence>
<dbReference type="InterPro" id="IPR025121">
    <property type="entry name" value="GTPase_HflX_N"/>
</dbReference>
<dbReference type="NCBIfam" id="TIGR03156">
    <property type="entry name" value="GTP_HflX"/>
    <property type="match status" value="1"/>
</dbReference>
<dbReference type="InterPro" id="IPR042108">
    <property type="entry name" value="GTPase_HflX_N_sf"/>
</dbReference>
<evidence type="ECO:0000313" key="7">
    <source>
        <dbReference type="EMBL" id="SVE19723.1"/>
    </source>
</evidence>
<accession>A0A383BIU3</accession>
<keyword evidence="2" id="KW-0547">Nucleotide-binding</keyword>
<dbReference type="EMBL" id="UINC01200714">
    <property type="protein sequence ID" value="SVE19723.1"/>
    <property type="molecule type" value="Genomic_DNA"/>
</dbReference>
<evidence type="ECO:0000256" key="4">
    <source>
        <dbReference type="ARBA" id="ARBA00023134"/>
    </source>
</evidence>
<keyword evidence="4" id="KW-0342">GTP-binding</keyword>
<keyword evidence="3" id="KW-0460">Magnesium</keyword>
<dbReference type="AlphaFoldDB" id="A0A383BIU3"/>
<feature type="non-terminal residue" evidence="7">
    <location>
        <position position="1"/>
    </location>
</feature>
<name>A0A383BIU3_9ZZZZ</name>
<dbReference type="Pfam" id="PF01926">
    <property type="entry name" value="MMR_HSR1"/>
    <property type="match status" value="1"/>
</dbReference>
<dbReference type="Gene3D" id="3.40.50.300">
    <property type="entry name" value="P-loop containing nucleotide triphosphate hydrolases"/>
    <property type="match status" value="1"/>
</dbReference>
<dbReference type="Pfam" id="PF16360">
    <property type="entry name" value="GTP-bdg_M"/>
    <property type="match status" value="1"/>
</dbReference>
<dbReference type="InterPro" id="IPR006073">
    <property type="entry name" value="GTP-bd"/>
</dbReference>
<dbReference type="PANTHER" id="PTHR10229:SF0">
    <property type="entry name" value="GTP-BINDING PROTEIN 6-RELATED"/>
    <property type="match status" value="1"/>
</dbReference>
<dbReference type="Gene3D" id="6.10.250.2860">
    <property type="match status" value="1"/>
</dbReference>
<sequence length="245" mass="27992">IDVVIFDHNLTPSQIHNLEKELKRKVIDRTEVILDIFATHARSGPAKLQVELAQLEYNLPRLAKMWTHLTNEQQRGIGMGQRGPGEKQIEVDRRLARRRITDLKRQIEQQQRQKQREVESRSSRNFTVSLVGYTNAGKSTLMNALTEAEVLVDNRLFSTLDTRTRLWNLNSGVPVLLSDTVGFIRHIPHGLVTSFHATLEEVSQADLLLHVVDASHPEREEQIKAVEEVLAELQCKETPTILVFN</sequence>
<keyword evidence="5" id="KW-0175">Coiled coil</keyword>
<dbReference type="PROSITE" id="PS51705">
    <property type="entry name" value="G_HFLX"/>
    <property type="match status" value="1"/>
</dbReference>
<dbReference type="CDD" id="cd01878">
    <property type="entry name" value="HflX"/>
    <property type="match status" value="1"/>
</dbReference>
<protein>
    <recommendedName>
        <fullName evidence="6">Hflx-type G domain-containing protein</fullName>
    </recommendedName>
</protein>
<evidence type="ECO:0000256" key="3">
    <source>
        <dbReference type="ARBA" id="ARBA00022842"/>
    </source>
</evidence>
<dbReference type="Pfam" id="PF13167">
    <property type="entry name" value="GTP-bdg_N"/>
    <property type="match status" value="1"/>
</dbReference>
<dbReference type="GO" id="GO:0043022">
    <property type="term" value="F:ribosome binding"/>
    <property type="evidence" value="ECO:0007669"/>
    <property type="project" value="TreeGrafter"/>
</dbReference>
<feature type="non-terminal residue" evidence="7">
    <location>
        <position position="245"/>
    </location>
</feature>
<keyword evidence="1" id="KW-0479">Metal-binding</keyword>
<evidence type="ECO:0000256" key="1">
    <source>
        <dbReference type="ARBA" id="ARBA00022723"/>
    </source>
</evidence>
<dbReference type="GO" id="GO:0005525">
    <property type="term" value="F:GTP binding"/>
    <property type="evidence" value="ECO:0007669"/>
    <property type="project" value="UniProtKB-KW"/>
</dbReference>
<dbReference type="InterPro" id="IPR027417">
    <property type="entry name" value="P-loop_NTPase"/>
</dbReference>